<proteinExistence type="predicted"/>
<gene>
    <name evidence="2" type="ORF">PACLA_8A080929</name>
</gene>
<feature type="compositionally biased region" description="Polar residues" evidence="1">
    <location>
        <begin position="385"/>
        <end position="394"/>
    </location>
</feature>
<reference evidence="2" key="1">
    <citation type="submission" date="2020-04" db="EMBL/GenBank/DDBJ databases">
        <authorList>
            <person name="Alioto T."/>
            <person name="Alioto T."/>
            <person name="Gomez Garrido J."/>
        </authorList>
    </citation>
    <scope>NUCLEOTIDE SEQUENCE</scope>
    <source>
        <strain evidence="2">A484AB</strain>
    </source>
</reference>
<sequence length="394" mass="43311">MSEQQHLDNTGVDDCCNVAQIIEEKPVENTANDGNDLKQSVANIDTDVEPKKTTSFQITSVKSDLKYDVETRPDEGLYAEQPSAENVGVFEQNNSADTTAINNVQPKKKISFQVTSIESTEGRSRGDSNGYDDMDELNESEFLEEEEANLESTLTHSSGNGNGTSRFKVVKIPRYDSKPYTRGGWRCWDFVKYPPPSAEHLLADLPGCSKLISDVNDRAEPESVSSTRNLLASSASSGAVSKPTDVNFDLLSQEGNTRPTIGSEIKNYEDKSGIVTANEFAGNPGSSKLDNDSRDLVINNSSGLENPESLPNEPTGTLTDEATLRLLSEDEIVAEKIKKAMNQVVQIKTDLLQDVNADVKKLKLTIQNLTSENQRLKEENESLKQRLSNQPESI</sequence>
<dbReference type="OrthoDB" id="8961796at2759"/>
<comment type="caution">
    <text evidence="2">The sequence shown here is derived from an EMBL/GenBank/DDBJ whole genome shotgun (WGS) entry which is preliminary data.</text>
</comment>
<keyword evidence="3" id="KW-1185">Reference proteome</keyword>
<feature type="region of interest" description="Disordered" evidence="1">
    <location>
        <begin position="374"/>
        <end position="394"/>
    </location>
</feature>
<evidence type="ECO:0000313" key="2">
    <source>
        <dbReference type="EMBL" id="CAB4025464.1"/>
    </source>
</evidence>
<feature type="compositionally biased region" description="Basic and acidic residues" evidence="1">
    <location>
        <begin position="374"/>
        <end position="384"/>
    </location>
</feature>
<protein>
    <submittedName>
        <fullName evidence="2">Uncharacterized protein</fullName>
    </submittedName>
</protein>
<evidence type="ECO:0000313" key="3">
    <source>
        <dbReference type="Proteomes" id="UP001152795"/>
    </source>
</evidence>
<accession>A0A7D9L3N1</accession>
<organism evidence="2 3">
    <name type="scientific">Paramuricea clavata</name>
    <name type="common">Red gorgonian</name>
    <name type="synonym">Violescent sea-whip</name>
    <dbReference type="NCBI Taxonomy" id="317549"/>
    <lineage>
        <taxon>Eukaryota</taxon>
        <taxon>Metazoa</taxon>
        <taxon>Cnidaria</taxon>
        <taxon>Anthozoa</taxon>
        <taxon>Octocorallia</taxon>
        <taxon>Malacalcyonacea</taxon>
        <taxon>Plexauridae</taxon>
        <taxon>Paramuricea</taxon>
    </lineage>
</organism>
<dbReference type="EMBL" id="CACRXK020013618">
    <property type="protein sequence ID" value="CAB4025464.1"/>
    <property type="molecule type" value="Genomic_DNA"/>
</dbReference>
<evidence type="ECO:0000256" key="1">
    <source>
        <dbReference type="SAM" id="MobiDB-lite"/>
    </source>
</evidence>
<dbReference type="Proteomes" id="UP001152795">
    <property type="component" value="Unassembled WGS sequence"/>
</dbReference>
<name>A0A7D9L3N1_PARCT</name>
<dbReference type="AlphaFoldDB" id="A0A7D9L3N1"/>